<evidence type="ECO:0000313" key="2">
    <source>
        <dbReference type="WBParaSite" id="L893_g25250.t1"/>
    </source>
</evidence>
<evidence type="ECO:0000313" key="1">
    <source>
        <dbReference type="Proteomes" id="UP000095287"/>
    </source>
</evidence>
<dbReference type="Proteomes" id="UP000095287">
    <property type="component" value="Unplaced"/>
</dbReference>
<keyword evidence="1" id="KW-1185">Reference proteome</keyword>
<reference evidence="2" key="1">
    <citation type="submission" date="2016-11" db="UniProtKB">
        <authorList>
            <consortium name="WormBaseParasite"/>
        </authorList>
    </citation>
    <scope>IDENTIFICATION</scope>
</reference>
<organism evidence="1 2">
    <name type="scientific">Steinernema glaseri</name>
    <dbReference type="NCBI Taxonomy" id="37863"/>
    <lineage>
        <taxon>Eukaryota</taxon>
        <taxon>Metazoa</taxon>
        <taxon>Ecdysozoa</taxon>
        <taxon>Nematoda</taxon>
        <taxon>Chromadorea</taxon>
        <taxon>Rhabditida</taxon>
        <taxon>Tylenchina</taxon>
        <taxon>Panagrolaimomorpha</taxon>
        <taxon>Strongyloidoidea</taxon>
        <taxon>Steinernematidae</taxon>
        <taxon>Steinernema</taxon>
    </lineage>
</organism>
<protein>
    <submittedName>
        <fullName evidence="2">Transcriptional regulator</fullName>
    </submittedName>
</protein>
<dbReference type="AlphaFoldDB" id="A0A1I7ZDB5"/>
<dbReference type="WBParaSite" id="L893_g25250.t1">
    <property type="protein sequence ID" value="L893_g25250.t1"/>
    <property type="gene ID" value="L893_g25250"/>
</dbReference>
<proteinExistence type="predicted"/>
<accession>A0A1I7ZDB5</accession>
<name>A0A1I7ZDB5_9BILA</name>
<sequence length="180" mass="19001">MVTAFQLAGLGAAGRTPRQQGGQRHTAAQALAQGDDVGAHAVGLLGQQRAATAHAGLHLIQDQQDAQFAAQALDTLEVLLGGRDHPGLALDRLEHDRHGTRVHCCMQRGQIVERHLAETRQAGLAAVARRRVGGRQRPQAAPVAALARSDDVVGAIAMQLAPLARQLDRTFAGFGTTVEQ</sequence>